<dbReference type="OrthoDB" id="1938170at2759"/>
<dbReference type="PANTHER" id="PTHR31286">
    <property type="entry name" value="GLYCINE-RICH CELL WALL STRUCTURAL PROTEIN 1.8-LIKE"/>
    <property type="match status" value="1"/>
</dbReference>
<reference evidence="3" key="1">
    <citation type="submission" date="2025-08" db="UniProtKB">
        <authorList>
            <consortium name="RefSeq"/>
        </authorList>
    </citation>
    <scope>IDENTIFICATION</scope>
    <source>
        <strain evidence="3">OHB3-1</strain>
    </source>
</reference>
<evidence type="ECO:0000313" key="3">
    <source>
        <dbReference type="RefSeq" id="XP_022155933.1"/>
    </source>
</evidence>
<dbReference type="GeneID" id="111022932"/>
<name>A0A6J1DP89_MOMCH</name>
<dbReference type="AlphaFoldDB" id="A0A6J1DP89"/>
<organism evidence="2 3">
    <name type="scientific">Momordica charantia</name>
    <name type="common">Bitter gourd</name>
    <name type="synonym">Balsam pear</name>
    <dbReference type="NCBI Taxonomy" id="3673"/>
    <lineage>
        <taxon>Eukaryota</taxon>
        <taxon>Viridiplantae</taxon>
        <taxon>Streptophyta</taxon>
        <taxon>Embryophyta</taxon>
        <taxon>Tracheophyta</taxon>
        <taxon>Spermatophyta</taxon>
        <taxon>Magnoliopsida</taxon>
        <taxon>eudicotyledons</taxon>
        <taxon>Gunneridae</taxon>
        <taxon>Pentapetalae</taxon>
        <taxon>rosids</taxon>
        <taxon>fabids</taxon>
        <taxon>Cucurbitales</taxon>
        <taxon>Cucurbitaceae</taxon>
        <taxon>Momordiceae</taxon>
        <taxon>Momordica</taxon>
    </lineage>
</organism>
<dbReference type="RefSeq" id="XP_022155933.1">
    <property type="nucleotide sequence ID" value="XM_022300241.1"/>
</dbReference>
<dbReference type="Proteomes" id="UP000504603">
    <property type="component" value="Unplaced"/>
</dbReference>
<gene>
    <name evidence="3" type="primary">LOC111022932</name>
</gene>
<proteinExistence type="predicted"/>
<evidence type="ECO:0000259" key="1">
    <source>
        <dbReference type="Pfam" id="PF14111"/>
    </source>
</evidence>
<accession>A0A6J1DP89</accession>
<dbReference type="PANTHER" id="PTHR31286:SF167">
    <property type="entry name" value="OS09G0268800 PROTEIN"/>
    <property type="match status" value="1"/>
</dbReference>
<dbReference type="Pfam" id="PF14111">
    <property type="entry name" value="DUF4283"/>
    <property type="match status" value="1"/>
</dbReference>
<sequence>MDEITELWENFTLTKEKEETIIIDSEKPLMTPENVQRYAVGKLHTSKRISVEAFRSVMKSLWKVHESTHIETAGMNLYVIVFKSMAEKNRVLTSGPWSFETSLLVLTSPTATDQPRDMNFNFFALWIQIHCIPFQCMIKDMAKFLGTRIGEVEEIDCNGSYEWTGPFIRVRVQIDISKPFKRGLKVRTGDEKESWCPLRYEW</sequence>
<feature type="domain" description="DUF4283" evidence="1">
    <location>
        <begin position="33"/>
        <end position="106"/>
    </location>
</feature>
<dbReference type="KEGG" id="mcha:111022932"/>
<keyword evidence="2" id="KW-1185">Reference proteome</keyword>
<protein>
    <submittedName>
        <fullName evidence="3">Uncharacterized protein LOC111022932</fullName>
    </submittedName>
</protein>
<dbReference type="InterPro" id="IPR025558">
    <property type="entry name" value="DUF4283"/>
</dbReference>
<dbReference type="InterPro" id="IPR040256">
    <property type="entry name" value="At4g02000-like"/>
</dbReference>
<evidence type="ECO:0000313" key="2">
    <source>
        <dbReference type="Proteomes" id="UP000504603"/>
    </source>
</evidence>